<accession>A0A0F5QC50</accession>
<feature type="transmembrane region" description="Helical" evidence="7">
    <location>
        <begin position="61"/>
        <end position="87"/>
    </location>
</feature>
<evidence type="ECO:0000256" key="4">
    <source>
        <dbReference type="ARBA" id="ARBA00022692"/>
    </source>
</evidence>
<keyword evidence="6 7" id="KW-0472">Membrane</keyword>
<name>A0A0F5QC50_9HYPH</name>
<keyword evidence="5 7" id="KW-1133">Transmembrane helix</keyword>
<evidence type="ECO:0000313" key="9">
    <source>
        <dbReference type="EMBL" id="KKC38318.1"/>
    </source>
</evidence>
<dbReference type="GO" id="GO:0055085">
    <property type="term" value="P:transmembrane transport"/>
    <property type="evidence" value="ECO:0007669"/>
    <property type="project" value="InterPro"/>
</dbReference>
<evidence type="ECO:0000256" key="2">
    <source>
        <dbReference type="ARBA" id="ARBA00022448"/>
    </source>
</evidence>
<evidence type="ECO:0000313" key="10">
    <source>
        <dbReference type="Proteomes" id="UP000033411"/>
    </source>
</evidence>
<dbReference type="Gene3D" id="1.10.3720.10">
    <property type="entry name" value="MetI-like"/>
    <property type="match status" value="1"/>
</dbReference>
<dbReference type="PANTHER" id="PTHR43386">
    <property type="entry name" value="OLIGOPEPTIDE TRANSPORT SYSTEM PERMEASE PROTEIN APPC"/>
    <property type="match status" value="1"/>
</dbReference>
<dbReference type="GO" id="GO:0005886">
    <property type="term" value="C:plasma membrane"/>
    <property type="evidence" value="ECO:0007669"/>
    <property type="project" value="UniProtKB-SubCell"/>
</dbReference>
<dbReference type="InterPro" id="IPR035906">
    <property type="entry name" value="MetI-like_sf"/>
</dbReference>
<feature type="transmembrane region" description="Helical" evidence="7">
    <location>
        <begin position="226"/>
        <end position="247"/>
    </location>
</feature>
<feature type="transmembrane region" description="Helical" evidence="7">
    <location>
        <begin position="176"/>
        <end position="205"/>
    </location>
</feature>
<dbReference type="InterPro" id="IPR000515">
    <property type="entry name" value="MetI-like"/>
</dbReference>
<keyword evidence="4 7" id="KW-0812">Transmembrane</keyword>
<dbReference type="CDD" id="cd06261">
    <property type="entry name" value="TM_PBP2"/>
    <property type="match status" value="1"/>
</dbReference>
<evidence type="ECO:0000256" key="1">
    <source>
        <dbReference type="ARBA" id="ARBA00004651"/>
    </source>
</evidence>
<dbReference type="Pfam" id="PF12911">
    <property type="entry name" value="OppC_N"/>
    <property type="match status" value="1"/>
</dbReference>
<evidence type="ECO:0000256" key="5">
    <source>
        <dbReference type="ARBA" id="ARBA00022989"/>
    </source>
</evidence>
<organism evidence="9 10">
    <name type="scientific">Devosia epidermidihirudinis</name>
    <dbReference type="NCBI Taxonomy" id="1293439"/>
    <lineage>
        <taxon>Bacteria</taxon>
        <taxon>Pseudomonadati</taxon>
        <taxon>Pseudomonadota</taxon>
        <taxon>Alphaproteobacteria</taxon>
        <taxon>Hyphomicrobiales</taxon>
        <taxon>Devosiaceae</taxon>
        <taxon>Devosia</taxon>
    </lineage>
</organism>
<feature type="domain" description="ABC transmembrane type-1" evidence="8">
    <location>
        <begin position="59"/>
        <end position="248"/>
    </location>
</feature>
<proteinExistence type="inferred from homology"/>
<dbReference type="EMBL" id="LANJ01000016">
    <property type="protein sequence ID" value="KKC38318.1"/>
    <property type="molecule type" value="Genomic_DNA"/>
</dbReference>
<dbReference type="PROSITE" id="PS50928">
    <property type="entry name" value="ABC_TM1"/>
    <property type="match status" value="1"/>
</dbReference>
<dbReference type="PATRIC" id="fig|1293439.3.peg.1796"/>
<comment type="similarity">
    <text evidence="7">Belongs to the binding-protein-dependent transport system permease family.</text>
</comment>
<dbReference type="InterPro" id="IPR025966">
    <property type="entry name" value="OppC_N"/>
</dbReference>
<dbReference type="Pfam" id="PF00528">
    <property type="entry name" value="BPD_transp_1"/>
    <property type="match status" value="1"/>
</dbReference>
<feature type="transmembrane region" description="Helical" evidence="7">
    <location>
        <begin position="108"/>
        <end position="130"/>
    </location>
</feature>
<dbReference type="STRING" id="1293439.WH87_11030"/>
<sequence>MGLALVAAILFIAIFAPFLAPYDPNKLDVINRLAGPSAEHWLGTDQLGRDLLSRHIYGTQVAMTVALSVIALALLIGMALGILSAYVPGPVERLILIAFDSFSSFPSVILAMAAVAVLGSSMPMLIIVIATSLVPHFGRVARAQVLSVMNEPFVEAERVFGASQLRILVFHIVPNILAPLIVIASLDIPIVIAIEASLSFLGLGLRPPLASWGGLLQDGYQNMSKALLPVLISSAALAIATLAFTMFGEALRNAIDPRSARRPD</sequence>
<reference evidence="9 10" key="1">
    <citation type="submission" date="2015-03" db="EMBL/GenBank/DDBJ databases">
        <authorList>
            <person name="Lepp D."/>
            <person name="Hassan Y.I."/>
            <person name="Li X.-Z."/>
            <person name="Zhou T."/>
        </authorList>
    </citation>
    <scope>NUCLEOTIDE SEQUENCE [LARGE SCALE GENOMIC DNA]</scope>
    <source>
        <strain evidence="9 10">E84</strain>
    </source>
</reference>
<evidence type="ECO:0000259" key="8">
    <source>
        <dbReference type="PROSITE" id="PS50928"/>
    </source>
</evidence>
<dbReference type="InterPro" id="IPR050366">
    <property type="entry name" value="BP-dependent_transpt_permease"/>
</dbReference>
<keyword evidence="2 7" id="KW-0813">Transport</keyword>
<evidence type="ECO:0000256" key="3">
    <source>
        <dbReference type="ARBA" id="ARBA00022475"/>
    </source>
</evidence>
<evidence type="ECO:0000256" key="6">
    <source>
        <dbReference type="ARBA" id="ARBA00023136"/>
    </source>
</evidence>
<dbReference type="Proteomes" id="UP000033411">
    <property type="component" value="Unassembled WGS sequence"/>
</dbReference>
<protein>
    <submittedName>
        <fullName evidence="9">Peptide ABC transporter permease</fullName>
    </submittedName>
</protein>
<evidence type="ECO:0000256" key="7">
    <source>
        <dbReference type="RuleBase" id="RU363032"/>
    </source>
</evidence>
<keyword evidence="10" id="KW-1185">Reference proteome</keyword>
<dbReference type="SUPFAM" id="SSF161098">
    <property type="entry name" value="MetI-like"/>
    <property type="match status" value="1"/>
</dbReference>
<gene>
    <name evidence="9" type="ORF">WH87_11030</name>
</gene>
<comment type="caution">
    <text evidence="9">The sequence shown here is derived from an EMBL/GenBank/DDBJ whole genome shotgun (WGS) entry which is preliminary data.</text>
</comment>
<dbReference type="PANTHER" id="PTHR43386:SF25">
    <property type="entry name" value="PEPTIDE ABC TRANSPORTER PERMEASE PROTEIN"/>
    <property type="match status" value="1"/>
</dbReference>
<dbReference type="AlphaFoldDB" id="A0A0F5QC50"/>
<keyword evidence="3" id="KW-1003">Cell membrane</keyword>
<comment type="subcellular location">
    <subcellularLocation>
        <location evidence="1 7">Cell membrane</location>
        <topology evidence="1 7">Multi-pass membrane protein</topology>
    </subcellularLocation>
</comment>